<dbReference type="EMBL" id="DF820471">
    <property type="protein sequence ID" value="GAK60024.1"/>
    <property type="molecule type" value="Genomic_DNA"/>
</dbReference>
<evidence type="ECO:0000256" key="2">
    <source>
        <dbReference type="SAM" id="SignalP"/>
    </source>
</evidence>
<organism evidence="3">
    <name type="scientific">Vecturithrix granuli</name>
    <dbReference type="NCBI Taxonomy" id="1499967"/>
    <lineage>
        <taxon>Bacteria</taxon>
        <taxon>Candidatus Moduliflexota</taxon>
        <taxon>Candidatus Vecturitrichia</taxon>
        <taxon>Candidatus Vecturitrichales</taxon>
        <taxon>Candidatus Vecturitrichaceae</taxon>
        <taxon>Candidatus Vecturithrix</taxon>
    </lineage>
</organism>
<keyword evidence="1" id="KW-0224">Dipeptidase</keyword>
<dbReference type="GO" id="GO:0016805">
    <property type="term" value="F:dipeptidase activity"/>
    <property type="evidence" value="ECO:0007669"/>
    <property type="project" value="UniProtKB-KW"/>
</dbReference>
<keyword evidence="2" id="KW-0732">Signal</keyword>
<proteinExistence type="inferred from homology"/>
<accession>A0A081C619</accession>
<dbReference type="GO" id="GO:0070004">
    <property type="term" value="F:cysteine-type exopeptidase activity"/>
    <property type="evidence" value="ECO:0007669"/>
    <property type="project" value="InterPro"/>
</dbReference>
<feature type="signal peptide" evidence="2">
    <location>
        <begin position="1"/>
        <end position="23"/>
    </location>
</feature>
<keyword evidence="4" id="KW-1185">Reference proteome</keyword>
<dbReference type="eggNOG" id="COG4690">
    <property type="taxonomic scope" value="Bacteria"/>
</dbReference>
<comment type="catalytic activity">
    <reaction evidence="1">
        <text>an L-aminoacyl-L-amino acid + H2O = 2 an L-alpha-amino acid</text>
        <dbReference type="Rhea" id="RHEA:48940"/>
        <dbReference type="ChEBI" id="CHEBI:15377"/>
        <dbReference type="ChEBI" id="CHEBI:59869"/>
        <dbReference type="ChEBI" id="CHEBI:77460"/>
    </reaction>
</comment>
<evidence type="ECO:0000313" key="4">
    <source>
        <dbReference type="Proteomes" id="UP000030661"/>
    </source>
</evidence>
<dbReference type="Pfam" id="PF03577">
    <property type="entry name" value="Peptidase_C69"/>
    <property type="match status" value="1"/>
</dbReference>
<keyword evidence="1" id="KW-0378">Hydrolase</keyword>
<feature type="chain" id="PRO_5001755500" description="Dipeptidase" evidence="2">
    <location>
        <begin position="24"/>
        <end position="545"/>
    </location>
</feature>
<dbReference type="EC" id="3.4.-.-" evidence="1"/>
<dbReference type="AlphaFoldDB" id="A0A081C619"/>
<gene>
    <name evidence="3" type="ORF">U27_07011</name>
</gene>
<evidence type="ECO:0000256" key="1">
    <source>
        <dbReference type="RuleBase" id="RU364089"/>
    </source>
</evidence>
<comment type="similarity">
    <text evidence="1">Belongs to the peptidase C69 family.</text>
</comment>
<dbReference type="Proteomes" id="UP000030661">
    <property type="component" value="Unassembled WGS sequence"/>
</dbReference>
<name>A0A081C619_VECG1</name>
<dbReference type="PANTHER" id="PTHR12994:SF17">
    <property type="entry name" value="LD30995P"/>
    <property type="match status" value="1"/>
</dbReference>
<dbReference type="STRING" id="1499967.U27_07011"/>
<sequence length="545" mass="61572">MKVIAVIGICLCIVTMSGFSVEACTTMLVGKDASVDGSTMVTHTCDGNYDARVRVIPGQDFEEGAMAPVYKDLCHDSIPGKEMKQAGEIPQVKHTSTYFNVGYPFMNEHQVIIGEDTFSGRDECFNDQGLMMIEMLQVFALQRAKTAREAIQVMGELAEKYGYGDGGETLTIVDGNEAWMFDIIGPGPFWTPDSGKSGAVWAAVRIPDDHVSMASNRSRIGTLDLNNPDYYMASANVVSFAEEMEWYNKEKDGEFLFWKAYNPDPYGAPYYQRRREWRVLSLLAPSLNLDPYLDPEKEQYPFSVKPDKKVSVQDLMTINRDYYEGTEFDLTKGLAAGPFACPNRYPTPKDVKPEYAKDTDWERAISIFRCSYSFVAQARNWLPPAIGGVLWFGEDAPHSTCYIPVYSGVLEMPRPFSSGSRSYYDKESAWWAFDFVSNFADLKFSYMIQDIKTVQQELEGQFFAMQPGIEAGALKLYEEDPQKAKVFLTNYTKNMAMLTLARWRALADELIYKYNDGYVNGKQVGYPTEWLETVDYGKTNVVPAK</sequence>
<protein>
    <recommendedName>
        <fullName evidence="1">Dipeptidase</fullName>
        <ecNumber evidence="1">3.4.-.-</ecNumber>
    </recommendedName>
</protein>
<dbReference type="PANTHER" id="PTHR12994">
    <property type="entry name" value="SECERNIN"/>
    <property type="match status" value="1"/>
</dbReference>
<dbReference type="GO" id="GO:0006508">
    <property type="term" value="P:proteolysis"/>
    <property type="evidence" value="ECO:0007669"/>
    <property type="project" value="UniProtKB-KW"/>
</dbReference>
<dbReference type="HOGENOM" id="CLU_014823_3_0_0"/>
<dbReference type="InterPro" id="IPR005322">
    <property type="entry name" value="Peptidase_C69"/>
</dbReference>
<reference evidence="3" key="1">
    <citation type="journal article" date="2015" name="PeerJ">
        <title>First genomic representation of candidate bacterial phylum KSB3 points to enhanced environmental sensing as a trigger of wastewater bulking.</title>
        <authorList>
            <person name="Sekiguchi Y."/>
            <person name="Ohashi A."/>
            <person name="Parks D.H."/>
            <person name="Yamauchi T."/>
            <person name="Tyson G.W."/>
            <person name="Hugenholtz P."/>
        </authorList>
    </citation>
    <scope>NUCLEOTIDE SEQUENCE [LARGE SCALE GENOMIC DNA]</scope>
</reference>
<evidence type="ECO:0000313" key="3">
    <source>
        <dbReference type="EMBL" id="GAK60024.1"/>
    </source>
</evidence>
<keyword evidence="1" id="KW-0645">Protease</keyword>